<keyword evidence="3 6" id="KW-0808">Transferase</keyword>
<dbReference type="STRING" id="1122184.SAMN02745176_02574"/>
<dbReference type="SUPFAM" id="SSF101790">
    <property type="entry name" value="Aminomethyltransferase beta-barrel domain"/>
    <property type="match status" value="1"/>
</dbReference>
<keyword evidence="2" id="KW-0032">Aminotransferase</keyword>
<accession>A0A1M6GXP6</accession>
<dbReference type="InterPro" id="IPR029043">
    <property type="entry name" value="GcvT/YgfZ_C"/>
</dbReference>
<dbReference type="SUPFAM" id="SSF103025">
    <property type="entry name" value="Folate-binding domain"/>
    <property type="match status" value="1"/>
</dbReference>
<reference evidence="6 7" key="1">
    <citation type="submission" date="2016-11" db="EMBL/GenBank/DDBJ databases">
        <authorList>
            <person name="Jaros S."/>
            <person name="Januszkiewicz K."/>
            <person name="Wedrychowicz H."/>
        </authorList>
    </citation>
    <scope>NUCLEOTIDE SEQUENCE [LARGE SCALE GENOMIC DNA]</scope>
    <source>
        <strain evidence="6 7">DSM 19022</strain>
    </source>
</reference>
<evidence type="ECO:0000256" key="4">
    <source>
        <dbReference type="PIRSR" id="PIRSR006487-1"/>
    </source>
</evidence>
<dbReference type="InterPro" id="IPR006222">
    <property type="entry name" value="GCVT_N"/>
</dbReference>
<dbReference type="EMBL" id="FQZS01000017">
    <property type="protein sequence ID" value="SHJ14758.1"/>
    <property type="molecule type" value="Genomic_DNA"/>
</dbReference>
<evidence type="ECO:0000256" key="2">
    <source>
        <dbReference type="ARBA" id="ARBA00022576"/>
    </source>
</evidence>
<keyword evidence="7" id="KW-1185">Reference proteome</keyword>
<evidence type="ECO:0000313" key="6">
    <source>
        <dbReference type="EMBL" id="SHJ14758.1"/>
    </source>
</evidence>
<comment type="similarity">
    <text evidence="1">Belongs to the GcvT family.</text>
</comment>
<feature type="binding site" evidence="4">
    <location>
        <position position="201"/>
    </location>
    <ligand>
        <name>substrate</name>
    </ligand>
</feature>
<dbReference type="GO" id="GO:0032259">
    <property type="term" value="P:methylation"/>
    <property type="evidence" value="ECO:0007669"/>
    <property type="project" value="UniProtKB-KW"/>
</dbReference>
<dbReference type="InterPro" id="IPR028896">
    <property type="entry name" value="GcvT/YgfZ/DmdA"/>
</dbReference>
<dbReference type="GO" id="GO:0008483">
    <property type="term" value="F:transaminase activity"/>
    <property type="evidence" value="ECO:0007669"/>
    <property type="project" value="UniProtKB-KW"/>
</dbReference>
<dbReference type="PANTHER" id="PTHR43757">
    <property type="entry name" value="AMINOMETHYLTRANSFERASE"/>
    <property type="match status" value="1"/>
</dbReference>
<dbReference type="FunFam" id="3.30.70.1400:FF:000001">
    <property type="entry name" value="Aminomethyltransferase"/>
    <property type="match status" value="1"/>
</dbReference>
<sequence length="409" mass="45858">MSTLKRTVLFNEHIKLKANMIDFGGWEMPVNYPEGILEEHLYTRKKAGIFDVSHMGRFVVTGKEAAKFLQHVLTSNVMALNVKQAQYTIIPNENGGAIDDAYVYRFGEDEYWLVVNASNAEKDWTHLTNEIKNFDAEIENISDDYAMLALQGPESKNILSKLSKDPYLNEPAKNSLDIIELDGKEVRISKTGYTGEPMGFELFLKAEDAPAIWNSLMENGAKPMGLGARDTLRLEAGFPLYGHEFGTDINGEEIKIFSVPLAKFAVSFAEDKGDFIGKKALLNQFEALQRIMKKDFSDITDLPKILRLFALTDKGIGRNGFKVFKDGVEVGYVTSGTMVPYYKTEVNGLNDVQKEEKDIRAIGIALVDSHVVVNDQIEVEIRGKRAKGIIVPYHMKADIPPFTRPIIYG</sequence>
<dbReference type="GO" id="GO:0008168">
    <property type="term" value="F:methyltransferase activity"/>
    <property type="evidence" value="ECO:0007669"/>
    <property type="project" value="UniProtKB-KW"/>
</dbReference>
<evidence type="ECO:0000313" key="7">
    <source>
        <dbReference type="Proteomes" id="UP000184442"/>
    </source>
</evidence>
<dbReference type="PIRSF" id="PIRSF006487">
    <property type="entry name" value="GcvT"/>
    <property type="match status" value="1"/>
</dbReference>
<evidence type="ECO:0000259" key="5">
    <source>
        <dbReference type="Pfam" id="PF01571"/>
    </source>
</evidence>
<dbReference type="NCBIfam" id="TIGR00528">
    <property type="entry name" value="gcvT"/>
    <property type="match status" value="1"/>
</dbReference>
<dbReference type="GO" id="GO:0004047">
    <property type="term" value="F:aminomethyltransferase activity"/>
    <property type="evidence" value="ECO:0007669"/>
    <property type="project" value="InterPro"/>
</dbReference>
<dbReference type="PANTHER" id="PTHR43757:SF2">
    <property type="entry name" value="AMINOMETHYLTRANSFERASE, MITOCHONDRIAL"/>
    <property type="match status" value="1"/>
</dbReference>
<feature type="domain" description="GCVT N-terminal" evidence="5">
    <location>
        <begin position="10"/>
        <end position="253"/>
    </location>
</feature>
<keyword evidence="6" id="KW-0489">Methyltransferase</keyword>
<dbReference type="OrthoDB" id="9774591at2"/>
<dbReference type="GO" id="GO:0005829">
    <property type="term" value="C:cytosol"/>
    <property type="evidence" value="ECO:0007669"/>
    <property type="project" value="TreeGrafter"/>
</dbReference>
<dbReference type="Pfam" id="PF01571">
    <property type="entry name" value="GCV_T"/>
    <property type="match status" value="1"/>
</dbReference>
<protein>
    <submittedName>
        <fullName evidence="6">Aminomethyltransferase</fullName>
    </submittedName>
</protein>
<dbReference type="Gene3D" id="3.30.1360.120">
    <property type="entry name" value="Probable tRNA modification gtpase trme, domain 1"/>
    <property type="match status" value="1"/>
</dbReference>
<dbReference type="Proteomes" id="UP000184442">
    <property type="component" value="Unassembled WGS sequence"/>
</dbReference>
<dbReference type="AlphaFoldDB" id="A0A1M6GXP6"/>
<dbReference type="InterPro" id="IPR006223">
    <property type="entry name" value="GcvT"/>
</dbReference>
<dbReference type="GO" id="GO:0006546">
    <property type="term" value="P:glycine catabolic process"/>
    <property type="evidence" value="ECO:0007669"/>
    <property type="project" value="InterPro"/>
</dbReference>
<dbReference type="InterPro" id="IPR027266">
    <property type="entry name" value="TrmE/GcvT-like"/>
</dbReference>
<proteinExistence type="inferred from homology"/>
<organism evidence="6 7">
    <name type="scientific">Lutispora thermophila DSM 19022</name>
    <dbReference type="NCBI Taxonomy" id="1122184"/>
    <lineage>
        <taxon>Bacteria</taxon>
        <taxon>Bacillati</taxon>
        <taxon>Bacillota</taxon>
        <taxon>Clostridia</taxon>
        <taxon>Lutisporales</taxon>
        <taxon>Lutisporaceae</taxon>
        <taxon>Lutispora</taxon>
    </lineage>
</organism>
<dbReference type="RefSeq" id="WP_073026586.1">
    <property type="nucleotide sequence ID" value="NZ_FQZS01000017.1"/>
</dbReference>
<dbReference type="NCBIfam" id="NF001567">
    <property type="entry name" value="PRK00389.1"/>
    <property type="match status" value="1"/>
</dbReference>
<gene>
    <name evidence="6" type="ORF">SAMN02745176_02574</name>
</gene>
<evidence type="ECO:0000256" key="1">
    <source>
        <dbReference type="ARBA" id="ARBA00008609"/>
    </source>
</evidence>
<evidence type="ECO:0000256" key="3">
    <source>
        <dbReference type="ARBA" id="ARBA00022679"/>
    </source>
</evidence>
<dbReference type="GO" id="GO:0005960">
    <property type="term" value="C:glycine cleavage complex"/>
    <property type="evidence" value="ECO:0007669"/>
    <property type="project" value="InterPro"/>
</dbReference>
<name>A0A1M6GXP6_9FIRM</name>